<name>A0AAN7ULL3_9PEZI</name>
<dbReference type="PROSITE" id="PS00455">
    <property type="entry name" value="AMP_BINDING"/>
    <property type="match status" value="1"/>
</dbReference>
<dbReference type="Proteomes" id="UP001305414">
    <property type="component" value="Unassembled WGS sequence"/>
</dbReference>
<dbReference type="Gene3D" id="3.40.50.12780">
    <property type="entry name" value="N-terminal domain of ligase-like"/>
    <property type="match status" value="1"/>
</dbReference>
<accession>A0AAN7ULL3</accession>
<evidence type="ECO:0000313" key="2">
    <source>
        <dbReference type="Proteomes" id="UP001305414"/>
    </source>
</evidence>
<dbReference type="AlphaFoldDB" id="A0AAN7ULL3"/>
<proteinExistence type="predicted"/>
<protein>
    <recommendedName>
        <fullName evidence="3">AMP-dependent synthetase/ligase domain-containing protein</fullName>
    </recommendedName>
</protein>
<organism evidence="1 2">
    <name type="scientific">Xylaria bambusicola</name>
    <dbReference type="NCBI Taxonomy" id="326684"/>
    <lineage>
        <taxon>Eukaryota</taxon>
        <taxon>Fungi</taxon>
        <taxon>Dikarya</taxon>
        <taxon>Ascomycota</taxon>
        <taxon>Pezizomycotina</taxon>
        <taxon>Sordariomycetes</taxon>
        <taxon>Xylariomycetidae</taxon>
        <taxon>Xylariales</taxon>
        <taxon>Xylariaceae</taxon>
        <taxon>Xylaria</taxon>
    </lineage>
</organism>
<dbReference type="InterPro" id="IPR020845">
    <property type="entry name" value="AMP-binding_CS"/>
</dbReference>
<evidence type="ECO:0000313" key="1">
    <source>
        <dbReference type="EMBL" id="KAK5634975.1"/>
    </source>
</evidence>
<dbReference type="EMBL" id="JAWHQM010000046">
    <property type="protein sequence ID" value="KAK5634975.1"/>
    <property type="molecule type" value="Genomic_DNA"/>
</dbReference>
<dbReference type="SUPFAM" id="SSF56801">
    <property type="entry name" value="Acetyl-CoA synthetase-like"/>
    <property type="match status" value="1"/>
</dbReference>
<sequence length="107" mass="12070">MPVARRVLEKISIEQITVPDQDYFLDEKPAKVIPYTKTFEEVKNDPFCILHTSGSTGIPKPVPITYGSYGSMDAQLLIPSLGYKPTFLTCVQDKRVFLPFQSSMQQV</sequence>
<keyword evidence="2" id="KW-1185">Reference proteome</keyword>
<evidence type="ECO:0008006" key="3">
    <source>
        <dbReference type="Google" id="ProtNLM"/>
    </source>
</evidence>
<reference evidence="1 2" key="1">
    <citation type="submission" date="2023-10" db="EMBL/GenBank/DDBJ databases">
        <title>Draft genome sequence of Xylaria bambusicola isolate GMP-LS, the root and basal stem rot pathogen of sugarcane in Indonesia.</title>
        <authorList>
            <person name="Selvaraj P."/>
            <person name="Muralishankar V."/>
            <person name="Muruganantham S."/>
            <person name="Sp S."/>
            <person name="Haryani S."/>
            <person name="Lau K.J.X."/>
            <person name="Naqvi N.I."/>
        </authorList>
    </citation>
    <scope>NUCLEOTIDE SEQUENCE [LARGE SCALE GENOMIC DNA]</scope>
    <source>
        <strain evidence="1">GMP-LS</strain>
    </source>
</reference>
<dbReference type="InterPro" id="IPR042099">
    <property type="entry name" value="ANL_N_sf"/>
</dbReference>
<comment type="caution">
    <text evidence="1">The sequence shown here is derived from an EMBL/GenBank/DDBJ whole genome shotgun (WGS) entry which is preliminary data.</text>
</comment>
<gene>
    <name evidence="1" type="ORF">RRF57_010687</name>
</gene>